<dbReference type="Pfam" id="PF01425">
    <property type="entry name" value="Amidase"/>
    <property type="match status" value="1"/>
</dbReference>
<dbReference type="Proteomes" id="UP000683310">
    <property type="component" value="Chromosome"/>
</dbReference>
<dbReference type="EMBL" id="CP074371">
    <property type="protein sequence ID" value="QVI20507.1"/>
    <property type="molecule type" value="Genomic_DNA"/>
</dbReference>
<feature type="domain" description="Amidase" evidence="1">
    <location>
        <begin position="25"/>
        <end position="456"/>
    </location>
</feature>
<evidence type="ECO:0000259" key="1">
    <source>
        <dbReference type="Pfam" id="PF01425"/>
    </source>
</evidence>
<gene>
    <name evidence="2" type="ORF">KHQ06_30810</name>
</gene>
<reference evidence="2 3" key="1">
    <citation type="submission" date="2021-04" db="EMBL/GenBank/DDBJ databases">
        <title>Nocardia tengchongensis.</title>
        <authorList>
            <person name="Zhuang k."/>
            <person name="Ran Y."/>
            <person name="Li W."/>
        </authorList>
    </citation>
    <scope>NUCLEOTIDE SEQUENCE [LARGE SCALE GENOMIC DNA]</scope>
    <source>
        <strain evidence="2 3">CFH S0057</strain>
    </source>
</reference>
<keyword evidence="3" id="KW-1185">Reference proteome</keyword>
<dbReference type="InterPro" id="IPR023631">
    <property type="entry name" value="Amidase_dom"/>
</dbReference>
<dbReference type="PANTHER" id="PTHR43372">
    <property type="entry name" value="FATTY-ACID AMIDE HYDROLASE"/>
    <property type="match status" value="1"/>
</dbReference>
<dbReference type="InterPro" id="IPR052739">
    <property type="entry name" value="FAAH2"/>
</dbReference>
<dbReference type="PANTHER" id="PTHR43372:SF4">
    <property type="entry name" value="FATTY-ACID AMIDE HYDROLASE 2"/>
    <property type="match status" value="1"/>
</dbReference>
<organism evidence="2 3">
    <name type="scientific">Nocardia tengchongensis</name>
    <dbReference type="NCBI Taxonomy" id="2055889"/>
    <lineage>
        <taxon>Bacteria</taxon>
        <taxon>Bacillati</taxon>
        <taxon>Actinomycetota</taxon>
        <taxon>Actinomycetes</taxon>
        <taxon>Mycobacteriales</taxon>
        <taxon>Nocardiaceae</taxon>
        <taxon>Nocardia</taxon>
    </lineage>
</organism>
<evidence type="ECO:0000313" key="2">
    <source>
        <dbReference type="EMBL" id="QVI20507.1"/>
    </source>
</evidence>
<dbReference type="SUPFAM" id="SSF75304">
    <property type="entry name" value="Amidase signature (AS) enzymes"/>
    <property type="match status" value="1"/>
</dbReference>
<name>A0ABX8CKL3_9NOCA</name>
<sequence length="476" mass="49623">MRITEQSGVVLAQSIRAGTISARAVVDAHIDLLERVDPALNAVAADRYRQARLDADRADARIADGDPATLPPLLGVPVTVKESIAVAGMPHSAGVVARKHLRPDTHATVVQRLIDAGAIPIAVTNTAEGCMWIETDNRVYGRTRNAYDPRRTAGGSSGGEGAAIGSGGSPLGLGTDTLGSIRIPAFCNGVFGHRPSLGHVPLTGAWPPPHGVAPMCSNGVLARRAEDLMPALRIIAGPDSMDPLVTDAPRWPDPSPTDLAGTRVTLIDDAFLPGVAGEMLRARDRAAAALEAAGAKVTHVSMKSLRAVGMFTAIFLAEETGVRFADTLRGEGAGPRFGRELLSPRGDHTAAMRSLLVGEEVERRLPKSLTRRIVDAARSISDELTELIGDGLLLHPTMPTVAPRHGRTVGRPWSANAVAAFSLAGVPVTQVPLGLGSAGLPLGVQVAAGIGNDHLTIAAALELERAFGGWVPPTPR</sequence>
<evidence type="ECO:0000313" key="3">
    <source>
        <dbReference type="Proteomes" id="UP000683310"/>
    </source>
</evidence>
<protein>
    <submittedName>
        <fullName evidence="2">Amidase</fullName>
    </submittedName>
</protein>
<proteinExistence type="predicted"/>
<dbReference type="Gene3D" id="3.90.1300.10">
    <property type="entry name" value="Amidase signature (AS) domain"/>
    <property type="match status" value="1"/>
</dbReference>
<dbReference type="InterPro" id="IPR036928">
    <property type="entry name" value="AS_sf"/>
</dbReference>
<accession>A0ABX8CKL3</accession>